<comment type="caution">
    <text evidence="2">The sequence shown here is derived from an EMBL/GenBank/DDBJ whole genome shotgun (WGS) entry which is preliminary data.</text>
</comment>
<dbReference type="EMBL" id="JAGQDE010000038">
    <property type="protein sequence ID" value="MBQ0961767.1"/>
    <property type="molecule type" value="Genomic_DNA"/>
</dbReference>
<evidence type="ECO:0000313" key="3">
    <source>
        <dbReference type="Proteomes" id="UP000678374"/>
    </source>
</evidence>
<feature type="region of interest" description="Disordered" evidence="1">
    <location>
        <begin position="40"/>
        <end position="71"/>
    </location>
</feature>
<keyword evidence="3" id="KW-1185">Reference proteome</keyword>
<reference evidence="2" key="1">
    <citation type="submission" date="2021-04" db="EMBL/GenBank/DDBJ databases">
        <title>The genome sequence of Ideonella sp. 4Y11.</title>
        <authorList>
            <person name="Liu Y."/>
        </authorList>
    </citation>
    <scope>NUCLEOTIDE SEQUENCE</scope>
    <source>
        <strain evidence="2">4Y11</strain>
    </source>
</reference>
<sequence>MRYLIEGAVALLSASQELRSAWIDAARCALTTHLQVPMDLGSESGTGVRARPAAEGASARTHGGSAPSRRHADCKSLQVGESAFERLKAIQRTTHTPRLEMRYLVEGAVGLLRRRADQQAKWERHARQALIEHLSELQQLSLHHIHLEQTDP</sequence>
<evidence type="ECO:0000256" key="1">
    <source>
        <dbReference type="SAM" id="MobiDB-lite"/>
    </source>
</evidence>
<protein>
    <submittedName>
        <fullName evidence="2">Uncharacterized protein</fullName>
    </submittedName>
</protein>
<accession>A0A941BLU1</accession>
<gene>
    <name evidence="2" type="ORF">KAK06_22715</name>
</gene>
<dbReference type="AlphaFoldDB" id="A0A941BLU1"/>
<organism evidence="2 3">
    <name type="scientific">Ideonella aquatica</name>
    <dbReference type="NCBI Taxonomy" id="2824119"/>
    <lineage>
        <taxon>Bacteria</taxon>
        <taxon>Pseudomonadati</taxon>
        <taxon>Pseudomonadota</taxon>
        <taxon>Betaproteobacteria</taxon>
        <taxon>Burkholderiales</taxon>
        <taxon>Sphaerotilaceae</taxon>
        <taxon>Ideonella</taxon>
    </lineage>
</organism>
<dbReference type="RefSeq" id="WP_210804454.1">
    <property type="nucleotide sequence ID" value="NZ_JAGQDE010000038.1"/>
</dbReference>
<name>A0A941BLU1_9BURK</name>
<proteinExistence type="predicted"/>
<dbReference type="Proteomes" id="UP000678374">
    <property type="component" value="Unassembled WGS sequence"/>
</dbReference>
<evidence type="ECO:0000313" key="2">
    <source>
        <dbReference type="EMBL" id="MBQ0961767.1"/>
    </source>
</evidence>